<dbReference type="GO" id="GO:0016567">
    <property type="term" value="P:protein ubiquitination"/>
    <property type="evidence" value="ECO:0007669"/>
    <property type="project" value="InterPro"/>
</dbReference>
<evidence type="ECO:0000313" key="2">
    <source>
        <dbReference type="EMBL" id="CEH12291.1"/>
    </source>
</evidence>
<evidence type="ECO:0000259" key="1">
    <source>
        <dbReference type="PROSITE" id="PS52053"/>
    </source>
</evidence>
<reference evidence="2 3" key="1">
    <citation type="submission" date="2014-09" db="EMBL/GenBank/DDBJ databases">
        <authorList>
            <person name="Magalhaes I.L.F."/>
            <person name="Oliveira U."/>
            <person name="Santos F.R."/>
            <person name="Vidigal T.H.D.A."/>
            <person name="Brescovit A.D."/>
            <person name="Santos A.J."/>
        </authorList>
    </citation>
    <scope>NUCLEOTIDE SEQUENCE [LARGE SCALE GENOMIC DNA]</scope>
</reference>
<keyword evidence="3" id="KW-1185">Reference proteome</keyword>
<dbReference type="Proteomes" id="UP000054845">
    <property type="component" value="Unassembled WGS sequence"/>
</dbReference>
<sequence length="188" mass="21410">MDRSPELRQKCCELISEALQSCGDRVILVMNQLELAVRVHEAEQGSMGAEALRELGLGMMKLDVVHEHARRTARTRTCVDEREVFLVYETRLRKSLRLPVSTQGMLYGDEVTEQDLQRAASEAIAAASDPIRQAAFLASWAPWQAHERRLAVASVSYESLPEQDIRFPQRKEPGSAWHLYEAENFLTW</sequence>
<feature type="domain" description="NEL" evidence="1">
    <location>
        <begin position="1"/>
        <end position="188"/>
    </location>
</feature>
<protein>
    <recommendedName>
        <fullName evidence="1">NEL domain-containing protein</fullName>
    </recommendedName>
</protein>
<dbReference type="PROSITE" id="PS52053">
    <property type="entry name" value="NEL"/>
    <property type="match status" value="1"/>
</dbReference>
<dbReference type="EMBL" id="CCYA01000147">
    <property type="protein sequence ID" value="CEH12291.1"/>
    <property type="molecule type" value="Genomic_DNA"/>
</dbReference>
<dbReference type="Gene3D" id="1.20.58.360">
    <property type="entry name" value="Shigella T3SS effector IpaH defines"/>
    <property type="match status" value="1"/>
</dbReference>
<dbReference type="GO" id="GO:0004842">
    <property type="term" value="F:ubiquitin-protein transferase activity"/>
    <property type="evidence" value="ECO:0007669"/>
    <property type="project" value="InterPro"/>
</dbReference>
<name>A0A0P1B904_9BASI</name>
<dbReference type="AlphaFoldDB" id="A0A0P1B904"/>
<organism evidence="2 3">
    <name type="scientific">Ceraceosorus bombacis</name>
    <dbReference type="NCBI Taxonomy" id="401625"/>
    <lineage>
        <taxon>Eukaryota</taxon>
        <taxon>Fungi</taxon>
        <taxon>Dikarya</taxon>
        <taxon>Basidiomycota</taxon>
        <taxon>Ustilaginomycotina</taxon>
        <taxon>Exobasidiomycetes</taxon>
        <taxon>Ceraceosorales</taxon>
        <taxon>Ceraceosoraceae</taxon>
        <taxon>Ceraceosorus</taxon>
    </lineage>
</organism>
<evidence type="ECO:0000313" key="3">
    <source>
        <dbReference type="Proteomes" id="UP000054845"/>
    </source>
</evidence>
<accession>A0A0P1B904</accession>
<proteinExistence type="predicted"/>
<dbReference type="InterPro" id="IPR029487">
    <property type="entry name" value="NEL_dom"/>
</dbReference>
<dbReference type="Pfam" id="PF14496">
    <property type="entry name" value="NEL"/>
    <property type="match status" value="1"/>
</dbReference>